<protein>
    <submittedName>
        <fullName evidence="1">Uncharacterized protein</fullName>
    </submittedName>
</protein>
<dbReference type="EMBL" id="BSXG01000166">
    <property type="protein sequence ID" value="GME50597.1"/>
    <property type="molecule type" value="Genomic_DNA"/>
</dbReference>
<dbReference type="Proteomes" id="UP001165186">
    <property type="component" value="Unassembled WGS sequence"/>
</dbReference>
<gene>
    <name evidence="1" type="primary">g6622</name>
    <name evidence="1" type="ORF">NpPPO83_00006622</name>
</gene>
<comment type="caution">
    <text evidence="1">The sequence shown here is derived from an EMBL/GenBank/DDBJ whole genome shotgun (WGS) entry which is preliminary data.</text>
</comment>
<sequence>MQVHFTLVALAIVAGVHSFNNKANNNKTDIYEYIVIGSGPGGGPLAANLARNGHSVLLLEAGDQQLDNPNSYTVYNTTPAVNDPLTRWDFFVSRDEPEIDQEHQFTTWRQTDGDFYVGLNPPEGAERLGIYYPRAGTIGGCAMHNAATISLPADVDWQDIADITEDYSWTAANMRQYLVRLERCNYLTNGSTRAHGFNGYLDTSQSDPSWALNRSDVTTLTQMASDALGESASNLTLFELLSRDLNSDDPSRDNTVGVFTPHTHSRNGVRSSPLNYIRATPDDARNFPLTVQENTLVSKILFSGDSSKGTKPRAIGVEYLEGKSLYSADPRYDPSFKGRPGRSFATKEVIVAGGVFNTPQILKLSGLGPAAELEELNIPIVKDLPGVGVGLHDNYEAVLYGTFAQPVIGLWNMFLKTSLALRTRDIHFYCGSLNFIGFFPGMPGWNENEFECGFMQLHPRNVNGTVKLRSADPRDMPEIHLGFFTEGDDDDLESMVEAINFVRPIFNGLAGNNFTEHRPCGQGVDCTDDWQRQFLRSQVYSHHASGTCAIGSDEDPLAVLDSKFRVRGVSGLRVVDGSVFPVQPGEVPVLATFMISEKALDAILEDA</sequence>
<proteinExistence type="predicted"/>
<evidence type="ECO:0000313" key="2">
    <source>
        <dbReference type="Proteomes" id="UP001165186"/>
    </source>
</evidence>
<accession>A0ACB5SP20</accession>
<keyword evidence="2" id="KW-1185">Reference proteome</keyword>
<name>A0ACB5SP20_9PEZI</name>
<reference evidence="1" key="1">
    <citation type="submission" date="2024-09" db="EMBL/GenBank/DDBJ databases">
        <title>Draft Genome Sequences of Neofusicoccum parvum.</title>
        <authorList>
            <person name="Ashida A."/>
            <person name="Camagna M."/>
            <person name="Tanaka A."/>
            <person name="Takemoto D."/>
        </authorList>
    </citation>
    <scope>NUCLEOTIDE SEQUENCE</scope>
    <source>
        <strain evidence="1">PPO83</strain>
    </source>
</reference>
<organism evidence="1 2">
    <name type="scientific">Neofusicoccum parvum</name>
    <dbReference type="NCBI Taxonomy" id="310453"/>
    <lineage>
        <taxon>Eukaryota</taxon>
        <taxon>Fungi</taxon>
        <taxon>Dikarya</taxon>
        <taxon>Ascomycota</taxon>
        <taxon>Pezizomycotina</taxon>
        <taxon>Dothideomycetes</taxon>
        <taxon>Dothideomycetes incertae sedis</taxon>
        <taxon>Botryosphaeriales</taxon>
        <taxon>Botryosphaeriaceae</taxon>
        <taxon>Neofusicoccum</taxon>
    </lineage>
</organism>
<evidence type="ECO:0000313" key="1">
    <source>
        <dbReference type="EMBL" id="GME50597.1"/>
    </source>
</evidence>